<dbReference type="PANTHER" id="PTHR18934:SF99">
    <property type="entry name" value="ATP-DEPENDENT RNA HELICASE DHX37-RELATED"/>
    <property type="match status" value="1"/>
</dbReference>
<evidence type="ECO:0000313" key="6">
    <source>
        <dbReference type="EMBL" id="CAA9494738.1"/>
    </source>
</evidence>
<feature type="non-terminal residue" evidence="6">
    <location>
        <position position="120"/>
    </location>
</feature>
<gene>
    <name evidence="6" type="ORF">AVDCRST_MAG85-1408</name>
</gene>
<evidence type="ECO:0000256" key="2">
    <source>
        <dbReference type="ARBA" id="ARBA00022801"/>
    </source>
</evidence>
<dbReference type="PROSITE" id="PS51192">
    <property type="entry name" value="HELICASE_ATP_BIND_1"/>
    <property type="match status" value="1"/>
</dbReference>
<dbReference type="PANTHER" id="PTHR18934">
    <property type="entry name" value="ATP-DEPENDENT RNA HELICASE"/>
    <property type="match status" value="1"/>
</dbReference>
<dbReference type="Gene3D" id="3.40.50.300">
    <property type="entry name" value="P-loop containing nucleotide triphosphate hydrolases"/>
    <property type="match status" value="1"/>
</dbReference>
<keyword evidence="3 6" id="KW-0347">Helicase</keyword>
<dbReference type="GO" id="GO:0005524">
    <property type="term" value="F:ATP binding"/>
    <property type="evidence" value="ECO:0007669"/>
    <property type="project" value="UniProtKB-KW"/>
</dbReference>
<keyword evidence="2" id="KW-0378">Hydrolase</keyword>
<dbReference type="InterPro" id="IPR027417">
    <property type="entry name" value="P-loop_NTPase"/>
</dbReference>
<keyword evidence="4" id="KW-0067">ATP-binding</keyword>
<dbReference type="EMBL" id="CADCVT010000154">
    <property type="protein sequence ID" value="CAA9494738.1"/>
    <property type="molecule type" value="Genomic_DNA"/>
</dbReference>
<feature type="domain" description="Helicase ATP-binding" evidence="5">
    <location>
        <begin position="22"/>
        <end position="120"/>
    </location>
</feature>
<dbReference type="GO" id="GO:0003723">
    <property type="term" value="F:RNA binding"/>
    <property type="evidence" value="ECO:0007669"/>
    <property type="project" value="TreeGrafter"/>
</dbReference>
<dbReference type="GO" id="GO:0004386">
    <property type="term" value="F:helicase activity"/>
    <property type="evidence" value="ECO:0007669"/>
    <property type="project" value="UniProtKB-KW"/>
</dbReference>
<name>A0A6J4SBV3_9ACTN</name>
<evidence type="ECO:0000256" key="3">
    <source>
        <dbReference type="ARBA" id="ARBA00022806"/>
    </source>
</evidence>
<accession>A0A6J4SBV3</accession>
<evidence type="ECO:0000256" key="4">
    <source>
        <dbReference type="ARBA" id="ARBA00022840"/>
    </source>
</evidence>
<evidence type="ECO:0000256" key="1">
    <source>
        <dbReference type="ARBA" id="ARBA00022741"/>
    </source>
</evidence>
<dbReference type="AlphaFoldDB" id="A0A6J4SBV3"/>
<evidence type="ECO:0000259" key="5">
    <source>
        <dbReference type="PROSITE" id="PS51192"/>
    </source>
</evidence>
<sequence>MLAPDITYPPDLPVSLRRDDLLAAIGEHQVVVVAGETGSGKTTQLPKLCLELGRRSIAHTQPRRIAARTVAERIADELSVSLGGTVGYAVRFNDRTSKDTAIRLVTDGLLLAEIQHDRML</sequence>
<dbReference type="GO" id="GO:0016787">
    <property type="term" value="F:hydrolase activity"/>
    <property type="evidence" value="ECO:0007669"/>
    <property type="project" value="UniProtKB-KW"/>
</dbReference>
<keyword evidence="1" id="KW-0547">Nucleotide-binding</keyword>
<dbReference type="SUPFAM" id="SSF52540">
    <property type="entry name" value="P-loop containing nucleoside triphosphate hydrolases"/>
    <property type="match status" value="1"/>
</dbReference>
<protein>
    <submittedName>
        <fullName evidence="6">ATP-dependent helicase HrpA</fullName>
    </submittedName>
</protein>
<dbReference type="InterPro" id="IPR014001">
    <property type="entry name" value="Helicase_ATP-bd"/>
</dbReference>
<organism evidence="6">
    <name type="scientific">uncultured Solirubrobacteraceae bacterium</name>
    <dbReference type="NCBI Taxonomy" id="1162706"/>
    <lineage>
        <taxon>Bacteria</taxon>
        <taxon>Bacillati</taxon>
        <taxon>Actinomycetota</taxon>
        <taxon>Thermoleophilia</taxon>
        <taxon>Solirubrobacterales</taxon>
        <taxon>Solirubrobacteraceae</taxon>
        <taxon>environmental samples</taxon>
    </lineage>
</organism>
<reference evidence="6" key="1">
    <citation type="submission" date="2020-02" db="EMBL/GenBank/DDBJ databases">
        <authorList>
            <person name="Meier V. D."/>
        </authorList>
    </citation>
    <scope>NUCLEOTIDE SEQUENCE</scope>
    <source>
        <strain evidence="6">AVDCRST_MAG85</strain>
    </source>
</reference>
<proteinExistence type="predicted"/>